<dbReference type="AlphaFoldDB" id="B8BT24"/>
<dbReference type="PANTHER" id="PTHR13271:SF123">
    <property type="entry name" value="RIBULOSE-1,5-BISPHOSPHATE CARBOXYLASE_OXYGENASE SMALL SUBUNIT N-METHYLTRANSFERASE I-RELATED"/>
    <property type="match status" value="1"/>
</dbReference>
<reference evidence="2 3" key="1">
    <citation type="journal article" date="2004" name="Science">
        <title>The genome of the diatom Thalassiosira pseudonana: ecology, evolution, and metabolism.</title>
        <authorList>
            <person name="Armbrust E.V."/>
            <person name="Berges J.A."/>
            <person name="Bowler C."/>
            <person name="Green B.R."/>
            <person name="Martinez D."/>
            <person name="Putnam N.H."/>
            <person name="Zhou S."/>
            <person name="Allen A.E."/>
            <person name="Apt K.E."/>
            <person name="Bechner M."/>
            <person name="Brzezinski M.A."/>
            <person name="Chaal B.K."/>
            <person name="Chiovitti A."/>
            <person name="Davis A.K."/>
            <person name="Demarest M.S."/>
            <person name="Detter J.C."/>
            <person name="Glavina T."/>
            <person name="Goodstein D."/>
            <person name="Hadi M.Z."/>
            <person name="Hellsten U."/>
            <person name="Hildebrand M."/>
            <person name="Jenkins B.D."/>
            <person name="Jurka J."/>
            <person name="Kapitonov V.V."/>
            <person name="Kroger N."/>
            <person name="Lau W.W."/>
            <person name="Lane T.W."/>
            <person name="Larimer F.W."/>
            <person name="Lippmeier J.C."/>
            <person name="Lucas S."/>
            <person name="Medina M."/>
            <person name="Montsant A."/>
            <person name="Obornik M."/>
            <person name="Parker M.S."/>
            <person name="Palenik B."/>
            <person name="Pazour G.J."/>
            <person name="Richardson P.M."/>
            <person name="Rynearson T.A."/>
            <person name="Saito M.A."/>
            <person name="Schwartz D.C."/>
            <person name="Thamatrakoln K."/>
            <person name="Valentin K."/>
            <person name="Vardi A."/>
            <person name="Wilkerson F.P."/>
            <person name="Rokhsar D.S."/>
        </authorList>
    </citation>
    <scope>NUCLEOTIDE SEQUENCE [LARGE SCALE GENOMIC DNA]</scope>
    <source>
        <strain evidence="2 3">CCMP1335</strain>
    </source>
</reference>
<reference evidence="2 3" key="2">
    <citation type="journal article" date="2008" name="Nature">
        <title>The Phaeodactylum genome reveals the evolutionary history of diatom genomes.</title>
        <authorList>
            <person name="Bowler C."/>
            <person name="Allen A.E."/>
            <person name="Badger J.H."/>
            <person name="Grimwood J."/>
            <person name="Jabbari K."/>
            <person name="Kuo A."/>
            <person name="Maheswari U."/>
            <person name="Martens C."/>
            <person name="Maumus F."/>
            <person name="Otillar R.P."/>
            <person name="Rayko E."/>
            <person name="Salamov A."/>
            <person name="Vandepoele K."/>
            <person name="Beszteri B."/>
            <person name="Gruber A."/>
            <person name="Heijde M."/>
            <person name="Katinka M."/>
            <person name="Mock T."/>
            <person name="Valentin K."/>
            <person name="Verret F."/>
            <person name="Berges J.A."/>
            <person name="Brownlee C."/>
            <person name="Cadoret J.P."/>
            <person name="Chiovitti A."/>
            <person name="Choi C.J."/>
            <person name="Coesel S."/>
            <person name="De Martino A."/>
            <person name="Detter J.C."/>
            <person name="Durkin C."/>
            <person name="Falciatore A."/>
            <person name="Fournet J."/>
            <person name="Haruta M."/>
            <person name="Huysman M.J."/>
            <person name="Jenkins B.D."/>
            <person name="Jiroutova K."/>
            <person name="Jorgensen R.E."/>
            <person name="Joubert Y."/>
            <person name="Kaplan A."/>
            <person name="Kroger N."/>
            <person name="Kroth P.G."/>
            <person name="La Roche J."/>
            <person name="Lindquist E."/>
            <person name="Lommer M."/>
            <person name="Martin-Jezequel V."/>
            <person name="Lopez P.J."/>
            <person name="Lucas S."/>
            <person name="Mangogna M."/>
            <person name="McGinnis K."/>
            <person name="Medlin L.K."/>
            <person name="Montsant A."/>
            <person name="Oudot-Le Secq M.P."/>
            <person name="Napoli C."/>
            <person name="Obornik M."/>
            <person name="Parker M.S."/>
            <person name="Petit J.L."/>
            <person name="Porcel B.M."/>
            <person name="Poulsen N."/>
            <person name="Robison M."/>
            <person name="Rychlewski L."/>
            <person name="Rynearson T.A."/>
            <person name="Schmutz J."/>
            <person name="Shapiro H."/>
            <person name="Siaut M."/>
            <person name="Stanley M."/>
            <person name="Sussman M.R."/>
            <person name="Taylor A.R."/>
            <person name="Vardi A."/>
            <person name="von Dassow P."/>
            <person name="Vyverman W."/>
            <person name="Willis A."/>
            <person name="Wyrwicz L.S."/>
            <person name="Rokhsar D.S."/>
            <person name="Weissenbach J."/>
            <person name="Armbrust E.V."/>
            <person name="Green B.R."/>
            <person name="Van de Peer Y."/>
            <person name="Grigoriev I.V."/>
        </authorList>
    </citation>
    <scope>NUCLEOTIDE SEQUENCE [LARGE SCALE GENOMIC DNA]</scope>
    <source>
        <strain evidence="2 3">CCMP1335</strain>
    </source>
</reference>
<dbReference type="Proteomes" id="UP000001449">
    <property type="component" value="Chromosome 1"/>
</dbReference>
<dbReference type="RefSeq" id="XP_002286002.1">
    <property type="nucleotide sequence ID" value="XM_002285966.1"/>
</dbReference>
<sequence length="315" mass="34980">MYNRPIDALAGTLLNELSLGKDSVYHPYIQHLPSANDLSLAGIGCTWTDHQLQRLQHEPTIEHFAKLRSQRQDFIQKNDSSRELAGWAYDLASSRALQGPFGRGGKVRAATVGTAFAFAMALLTPLLYIHNLAAMPFDSALPVLTSAAVLVNTIVSEEPELAMLPWIDIANHKSKSRLFLEYGLFHDGIVLKRDGEAEFNEDQSFSFINFDYGGASKGVNSDKLLGEYGFVEENNPNDAMDILVGKKLVTIGRRGQVLTAQSSLKDIKDAAKKVRDGLLDTKEVCNSSNDPVDIQRYVLAAQWRQEKIRLLNEFL</sequence>
<evidence type="ECO:0008006" key="4">
    <source>
        <dbReference type="Google" id="ProtNLM"/>
    </source>
</evidence>
<dbReference type="GeneID" id="7447624"/>
<name>B8BT24_THAPS</name>
<evidence type="ECO:0000313" key="2">
    <source>
        <dbReference type="EMBL" id="EED95643.1"/>
    </source>
</evidence>
<evidence type="ECO:0000313" key="3">
    <source>
        <dbReference type="Proteomes" id="UP000001449"/>
    </source>
</evidence>
<dbReference type="SUPFAM" id="SSF82199">
    <property type="entry name" value="SET domain"/>
    <property type="match status" value="1"/>
</dbReference>
<evidence type="ECO:0000256" key="1">
    <source>
        <dbReference type="SAM" id="Phobius"/>
    </source>
</evidence>
<dbReference type="InterPro" id="IPR050600">
    <property type="entry name" value="SETD3_SETD6_MTase"/>
</dbReference>
<keyword evidence="1" id="KW-0472">Membrane</keyword>
<gene>
    <name evidence="2" type="ORF">THAPSDRAFT_1005</name>
</gene>
<dbReference type="InterPro" id="IPR046341">
    <property type="entry name" value="SET_dom_sf"/>
</dbReference>
<accession>B8BT24</accession>
<dbReference type="EMBL" id="CM000638">
    <property type="protein sequence ID" value="EED95643.1"/>
    <property type="molecule type" value="Genomic_DNA"/>
</dbReference>
<dbReference type="InParanoid" id="B8BT24"/>
<dbReference type="PANTHER" id="PTHR13271">
    <property type="entry name" value="UNCHARACTERIZED PUTATIVE METHYLTRANSFERASE"/>
    <property type="match status" value="1"/>
</dbReference>
<dbReference type="PaxDb" id="35128-Thaps1005"/>
<keyword evidence="1" id="KW-0812">Transmembrane</keyword>
<keyword evidence="1" id="KW-1133">Transmembrane helix</keyword>
<organism evidence="2 3">
    <name type="scientific">Thalassiosira pseudonana</name>
    <name type="common">Marine diatom</name>
    <name type="synonym">Cyclotella nana</name>
    <dbReference type="NCBI Taxonomy" id="35128"/>
    <lineage>
        <taxon>Eukaryota</taxon>
        <taxon>Sar</taxon>
        <taxon>Stramenopiles</taxon>
        <taxon>Ochrophyta</taxon>
        <taxon>Bacillariophyta</taxon>
        <taxon>Coscinodiscophyceae</taxon>
        <taxon>Thalassiosirophycidae</taxon>
        <taxon>Thalassiosirales</taxon>
        <taxon>Thalassiosiraceae</taxon>
        <taxon>Thalassiosira</taxon>
    </lineage>
</organism>
<dbReference type="KEGG" id="tps:THAPSDRAFT_1005"/>
<feature type="transmembrane region" description="Helical" evidence="1">
    <location>
        <begin position="109"/>
        <end position="129"/>
    </location>
</feature>
<dbReference type="HOGENOM" id="CLU_884240_0_0_1"/>
<proteinExistence type="predicted"/>
<protein>
    <recommendedName>
        <fullName evidence="4">Rubisco LSMT substrate-binding domain-containing protein</fullName>
    </recommendedName>
</protein>
<keyword evidence="3" id="KW-1185">Reference proteome</keyword>
<dbReference type="Gene3D" id="3.90.1410.10">
    <property type="entry name" value="set domain protein methyltransferase, domain 1"/>
    <property type="match status" value="1"/>
</dbReference>